<protein>
    <submittedName>
        <fullName evidence="2">Alpha/beta fold hydrolase</fullName>
    </submittedName>
</protein>
<dbReference type="GO" id="GO:0016787">
    <property type="term" value="F:hydrolase activity"/>
    <property type="evidence" value="ECO:0007669"/>
    <property type="project" value="UniProtKB-KW"/>
</dbReference>
<dbReference type="Gene3D" id="3.40.50.1820">
    <property type="entry name" value="alpha/beta hydrolase"/>
    <property type="match status" value="1"/>
</dbReference>
<accession>A0ABW1NZM1</accession>
<keyword evidence="2" id="KW-0378">Hydrolase</keyword>
<dbReference type="EMBL" id="JBHSQO010000001">
    <property type="protein sequence ID" value="MFC6087792.1"/>
    <property type="molecule type" value="Genomic_DNA"/>
</dbReference>
<organism evidence="2 3">
    <name type="scientific">Saccharothrix lopnurensis</name>
    <dbReference type="NCBI Taxonomy" id="1670621"/>
    <lineage>
        <taxon>Bacteria</taxon>
        <taxon>Bacillati</taxon>
        <taxon>Actinomycetota</taxon>
        <taxon>Actinomycetes</taxon>
        <taxon>Pseudonocardiales</taxon>
        <taxon>Pseudonocardiaceae</taxon>
        <taxon>Saccharothrix</taxon>
    </lineage>
</organism>
<dbReference type="InterPro" id="IPR050471">
    <property type="entry name" value="AB_hydrolase"/>
</dbReference>
<evidence type="ECO:0000259" key="1">
    <source>
        <dbReference type="Pfam" id="PF00561"/>
    </source>
</evidence>
<evidence type="ECO:0000313" key="2">
    <source>
        <dbReference type="EMBL" id="MFC6087792.1"/>
    </source>
</evidence>
<evidence type="ECO:0000313" key="3">
    <source>
        <dbReference type="Proteomes" id="UP001596220"/>
    </source>
</evidence>
<sequence length="286" mass="30774">MPDHTTGTAERIAPANGIRLCFTTFGDPSRPALLLIMGLGFQLVHWPDEFCRGLSERGFFVVRFDNRDAGRSTHLPGTDYALTDLAADAVGLLDALGVERAHVVGASMGGMVAQVMAALHPSRVLSLASLMSTTGRRGRGRTSPWLLRHLFARPARTEEQAVERRVRLFGAIGSPGFEQDVAEIRRVTALSFRRDPDHRGVRRRQYRAVRAAGDRTDQLARITVPAVVVHGTADRMCHHSGGEATAAAIGGARLLLVPGLGHDLPPGAWPTIVDAVVENAHRAPGG</sequence>
<name>A0ABW1NZM1_9PSEU</name>
<dbReference type="PANTHER" id="PTHR43433:SF5">
    <property type="entry name" value="AB HYDROLASE-1 DOMAIN-CONTAINING PROTEIN"/>
    <property type="match status" value="1"/>
</dbReference>
<dbReference type="RefSeq" id="WP_380631715.1">
    <property type="nucleotide sequence ID" value="NZ_JBHSQO010000001.1"/>
</dbReference>
<comment type="caution">
    <text evidence="2">The sequence shown here is derived from an EMBL/GenBank/DDBJ whole genome shotgun (WGS) entry which is preliminary data.</text>
</comment>
<gene>
    <name evidence="2" type="ORF">ACFP3R_00745</name>
</gene>
<dbReference type="PANTHER" id="PTHR43433">
    <property type="entry name" value="HYDROLASE, ALPHA/BETA FOLD FAMILY PROTEIN"/>
    <property type="match status" value="1"/>
</dbReference>
<dbReference type="InterPro" id="IPR029058">
    <property type="entry name" value="AB_hydrolase_fold"/>
</dbReference>
<proteinExistence type="predicted"/>
<dbReference type="InterPro" id="IPR000073">
    <property type="entry name" value="AB_hydrolase_1"/>
</dbReference>
<dbReference type="Pfam" id="PF00561">
    <property type="entry name" value="Abhydrolase_1"/>
    <property type="match status" value="1"/>
</dbReference>
<dbReference type="SUPFAM" id="SSF53474">
    <property type="entry name" value="alpha/beta-Hydrolases"/>
    <property type="match status" value="1"/>
</dbReference>
<dbReference type="Proteomes" id="UP001596220">
    <property type="component" value="Unassembled WGS sequence"/>
</dbReference>
<keyword evidence="3" id="KW-1185">Reference proteome</keyword>
<feature type="domain" description="AB hydrolase-1" evidence="1">
    <location>
        <begin position="31"/>
        <end position="263"/>
    </location>
</feature>
<reference evidence="3" key="1">
    <citation type="journal article" date="2019" name="Int. J. Syst. Evol. Microbiol.">
        <title>The Global Catalogue of Microorganisms (GCM) 10K type strain sequencing project: providing services to taxonomists for standard genome sequencing and annotation.</title>
        <authorList>
            <consortium name="The Broad Institute Genomics Platform"/>
            <consortium name="The Broad Institute Genome Sequencing Center for Infectious Disease"/>
            <person name="Wu L."/>
            <person name="Ma J."/>
        </authorList>
    </citation>
    <scope>NUCLEOTIDE SEQUENCE [LARGE SCALE GENOMIC DNA]</scope>
    <source>
        <strain evidence="3">CGMCC 4.7246</strain>
    </source>
</reference>